<comment type="subcellular location">
    <subcellularLocation>
        <location evidence="1">Endomembrane system</location>
        <topology evidence="1">Multi-pass membrane protein</topology>
    </subcellularLocation>
    <subcellularLocation>
        <location evidence="2">Golgi apparatus membrane</location>
    </subcellularLocation>
</comment>
<evidence type="ECO:0000313" key="9">
    <source>
        <dbReference type="Proteomes" id="UP001362899"/>
    </source>
</evidence>
<feature type="transmembrane region" description="Helical" evidence="7">
    <location>
        <begin position="232"/>
        <end position="249"/>
    </location>
</feature>
<dbReference type="PANTHER" id="PTHR16133">
    <property type="entry name" value="SOLUTE CARRIER FAMILY 39 ZINC TRANSPORTER , MEMBER 9-RELATED"/>
    <property type="match status" value="1"/>
</dbReference>
<keyword evidence="5" id="KW-0333">Golgi apparatus</keyword>
<gene>
    <name evidence="8" type="ORF">DASB73_001600</name>
</gene>
<evidence type="ECO:0000256" key="7">
    <source>
        <dbReference type="SAM" id="Phobius"/>
    </source>
</evidence>
<proteinExistence type="predicted"/>
<name>A0AAV5RDC1_STABA</name>
<protein>
    <submittedName>
        <fullName evidence="8">Mn(2+) transporter</fullName>
    </submittedName>
</protein>
<dbReference type="Proteomes" id="UP001362899">
    <property type="component" value="Unassembled WGS sequence"/>
</dbReference>
<accession>A0AAV5RDC1</accession>
<evidence type="ECO:0000256" key="6">
    <source>
        <dbReference type="ARBA" id="ARBA00023136"/>
    </source>
</evidence>
<dbReference type="PANTHER" id="PTHR16133:SF0">
    <property type="entry name" value="ZINC_IRON REGULATED TRANSPORTER-RELATED PROTEIN 102B, ISOFORM E"/>
    <property type="match status" value="1"/>
</dbReference>
<comment type="caution">
    <text evidence="8">The sequence shown here is derived from an EMBL/GenBank/DDBJ whole genome shotgun (WGS) entry which is preliminary data.</text>
</comment>
<keyword evidence="3 7" id="KW-0812">Transmembrane</keyword>
<keyword evidence="6 7" id="KW-0472">Membrane</keyword>
<evidence type="ECO:0000256" key="3">
    <source>
        <dbReference type="ARBA" id="ARBA00022692"/>
    </source>
</evidence>
<feature type="transmembrane region" description="Helical" evidence="7">
    <location>
        <begin position="133"/>
        <end position="156"/>
    </location>
</feature>
<keyword evidence="4 7" id="KW-1133">Transmembrane helix</keyword>
<dbReference type="GO" id="GO:0006829">
    <property type="term" value="P:zinc ion transport"/>
    <property type="evidence" value="ECO:0007669"/>
    <property type="project" value="InterPro"/>
</dbReference>
<keyword evidence="9" id="KW-1185">Reference proteome</keyword>
<feature type="transmembrane region" description="Helical" evidence="7">
    <location>
        <begin position="197"/>
        <end position="220"/>
    </location>
</feature>
<organism evidence="8 9">
    <name type="scientific">Starmerella bacillaris</name>
    <name type="common">Yeast</name>
    <name type="synonym">Candida zemplinina</name>
    <dbReference type="NCBI Taxonomy" id="1247836"/>
    <lineage>
        <taxon>Eukaryota</taxon>
        <taxon>Fungi</taxon>
        <taxon>Dikarya</taxon>
        <taxon>Ascomycota</taxon>
        <taxon>Saccharomycotina</taxon>
        <taxon>Dipodascomycetes</taxon>
        <taxon>Dipodascales</taxon>
        <taxon>Trichomonascaceae</taxon>
        <taxon>Starmerella</taxon>
    </lineage>
</organism>
<dbReference type="Pfam" id="PF02535">
    <property type="entry name" value="Zip"/>
    <property type="match status" value="1"/>
</dbReference>
<evidence type="ECO:0000256" key="2">
    <source>
        <dbReference type="ARBA" id="ARBA00004394"/>
    </source>
</evidence>
<dbReference type="GO" id="GO:0000139">
    <property type="term" value="C:Golgi membrane"/>
    <property type="evidence" value="ECO:0007669"/>
    <property type="project" value="UniProtKB-SubCell"/>
</dbReference>
<dbReference type="InterPro" id="IPR045891">
    <property type="entry name" value="ZIP9"/>
</dbReference>
<feature type="transmembrane region" description="Helical" evidence="7">
    <location>
        <begin position="29"/>
        <end position="47"/>
    </location>
</feature>
<dbReference type="InterPro" id="IPR003689">
    <property type="entry name" value="ZIP"/>
</dbReference>
<feature type="transmembrane region" description="Helical" evidence="7">
    <location>
        <begin position="168"/>
        <end position="191"/>
    </location>
</feature>
<dbReference type="EMBL" id="BTGC01000001">
    <property type="protein sequence ID" value="GMM49202.1"/>
    <property type="molecule type" value="Genomic_DNA"/>
</dbReference>
<sequence>MSQFGSGIILSAAFIIVIPEGFEQMGSDWSRLAGVAVVLGFLLMLVIDKYFSVQGDVKHNGGTDIPDMEPGLTSPGIAGISRSSDHDIPQLRNVRSWFSDLSVTTLGLTIHAAADGVALGATSGASSTNLGMLVFLSIIIHKAPAAFSLTSILLTNDGYTLSHVKRDIVMFSLAGPLTAIFLSMIIDLFSFTTDSTVFPGFCLAFSGGTFVYVACHVLIAHGNFQKEGFWRSMLLVSSGTVLPWMASFLPD</sequence>
<reference evidence="8 9" key="1">
    <citation type="journal article" date="2023" name="Elife">
        <title>Identification of key yeast species and microbe-microbe interactions impacting larval growth of Drosophila in the wild.</title>
        <authorList>
            <person name="Mure A."/>
            <person name="Sugiura Y."/>
            <person name="Maeda R."/>
            <person name="Honda K."/>
            <person name="Sakurai N."/>
            <person name="Takahashi Y."/>
            <person name="Watada M."/>
            <person name="Katoh T."/>
            <person name="Gotoh A."/>
            <person name="Gotoh Y."/>
            <person name="Taniguchi I."/>
            <person name="Nakamura K."/>
            <person name="Hayashi T."/>
            <person name="Katayama T."/>
            <person name="Uemura T."/>
            <person name="Hattori Y."/>
        </authorList>
    </citation>
    <scope>NUCLEOTIDE SEQUENCE [LARGE SCALE GENOMIC DNA]</scope>
    <source>
        <strain evidence="8 9">SB-73</strain>
    </source>
</reference>
<evidence type="ECO:0000313" key="8">
    <source>
        <dbReference type="EMBL" id="GMM49202.1"/>
    </source>
</evidence>
<dbReference type="AlphaFoldDB" id="A0AAV5RDC1"/>
<dbReference type="GO" id="GO:0046873">
    <property type="term" value="F:metal ion transmembrane transporter activity"/>
    <property type="evidence" value="ECO:0007669"/>
    <property type="project" value="InterPro"/>
</dbReference>
<evidence type="ECO:0000256" key="1">
    <source>
        <dbReference type="ARBA" id="ARBA00004127"/>
    </source>
</evidence>
<evidence type="ECO:0000256" key="4">
    <source>
        <dbReference type="ARBA" id="ARBA00022989"/>
    </source>
</evidence>
<evidence type="ECO:0000256" key="5">
    <source>
        <dbReference type="ARBA" id="ARBA00023034"/>
    </source>
</evidence>